<sequence>MRVVRVKFKPYLKRKGGKLYTYIVGSLTMGGWALTEEERKIAVERGEVDKEFVLLTKEELEELLSPPYEIQTF</sequence>
<dbReference type="RefSeq" id="WP_014126314.1">
    <property type="nucleotide sequence ID" value="NC_016070.1"/>
</dbReference>
<evidence type="ECO:0000313" key="1">
    <source>
        <dbReference type="EMBL" id="CCC81057.1"/>
    </source>
</evidence>
<dbReference type="AlphaFoldDB" id="G4RNB3"/>
<proteinExistence type="predicted"/>
<dbReference type="KEGG" id="ttn:TTX_0386"/>
<dbReference type="Proteomes" id="UP000002654">
    <property type="component" value="Chromosome"/>
</dbReference>
<organism evidence="1 2">
    <name type="scientific">Thermoproteus tenax (strain ATCC 35583 / DSM 2078 / JCM 9277 / NBRC 100435 / Kra 1)</name>
    <dbReference type="NCBI Taxonomy" id="768679"/>
    <lineage>
        <taxon>Archaea</taxon>
        <taxon>Thermoproteota</taxon>
        <taxon>Thermoprotei</taxon>
        <taxon>Thermoproteales</taxon>
        <taxon>Thermoproteaceae</taxon>
        <taxon>Thermoproteus</taxon>
    </lineage>
</organism>
<dbReference type="HOGENOM" id="CLU_2695972_0_0_2"/>
<reference evidence="1 2" key="1">
    <citation type="journal article" date="2011" name="PLoS ONE">
        <title>The complete genome sequence of Thermoproteus tenax: a physiologically versatile member of the Crenarchaeota.</title>
        <authorList>
            <person name="Siebers B."/>
            <person name="Zaparty M."/>
            <person name="Raddatz G."/>
            <person name="Tjaden B."/>
            <person name="Albers S.V."/>
            <person name="Bell S.D."/>
            <person name="Blombach F."/>
            <person name="Kletzin A."/>
            <person name="Kyrpides N."/>
            <person name="Lanz C."/>
            <person name="Plagens A."/>
            <person name="Rampp M."/>
            <person name="Rosinus A."/>
            <person name="von Jan M."/>
            <person name="Makarova K.S."/>
            <person name="Klenk H.P."/>
            <person name="Schuster S.C."/>
            <person name="Hensel R."/>
        </authorList>
    </citation>
    <scope>NUCLEOTIDE SEQUENCE [LARGE SCALE GENOMIC DNA]</scope>
    <source>
        <strain evidence="2">ATCC 35583 / DSM 2078 / JCM 9277 / NBRC 100435 / Kra 1</strain>
    </source>
</reference>
<accession>G4RNB3</accession>
<keyword evidence="2" id="KW-1185">Reference proteome</keyword>
<dbReference type="EMBL" id="FN869859">
    <property type="protein sequence ID" value="CCC81057.1"/>
    <property type="molecule type" value="Genomic_DNA"/>
</dbReference>
<dbReference type="STRING" id="768679.TTX_0386"/>
<dbReference type="GeneID" id="11263392"/>
<evidence type="ECO:0000313" key="2">
    <source>
        <dbReference type="Proteomes" id="UP000002654"/>
    </source>
</evidence>
<dbReference type="PATRIC" id="fig|768679.9.peg.403"/>
<dbReference type="PaxDb" id="768679-TTX_0386"/>
<dbReference type="eggNOG" id="arCOG14033">
    <property type="taxonomic scope" value="Archaea"/>
</dbReference>
<dbReference type="OrthoDB" id="25126at2157"/>
<protein>
    <submittedName>
        <fullName evidence="1">Uncharacterized protein</fullName>
    </submittedName>
</protein>
<gene>
    <name evidence="1" type="ordered locus">TTX_0386</name>
</gene>
<name>G4RNB3_THETK</name>